<evidence type="ECO:0000313" key="1">
    <source>
        <dbReference type="EMBL" id="PSL22814.1"/>
    </source>
</evidence>
<protein>
    <submittedName>
        <fullName evidence="1">Uncharacterized protein</fullName>
    </submittedName>
</protein>
<dbReference type="EMBL" id="PYGK01000020">
    <property type="protein sequence ID" value="PSL22814.1"/>
    <property type="molecule type" value="Genomic_DNA"/>
</dbReference>
<comment type="caution">
    <text evidence="1">The sequence shown here is derived from an EMBL/GenBank/DDBJ whole genome shotgun (WGS) entry which is preliminary data.</text>
</comment>
<dbReference type="Proteomes" id="UP000240978">
    <property type="component" value="Unassembled WGS sequence"/>
</dbReference>
<evidence type="ECO:0000313" key="2">
    <source>
        <dbReference type="Proteomes" id="UP000240978"/>
    </source>
</evidence>
<sequence length="35" mass="4201">MQEMLYVKRLREKKGYIMKILTYLIVKVNITVTLA</sequence>
<accession>A0A2P8FM62</accession>
<keyword evidence="2" id="KW-1185">Reference proteome</keyword>
<proteinExistence type="predicted"/>
<organism evidence="1 2">
    <name type="scientific">Chitinophaga ginsengisoli</name>
    <dbReference type="NCBI Taxonomy" id="363837"/>
    <lineage>
        <taxon>Bacteria</taxon>
        <taxon>Pseudomonadati</taxon>
        <taxon>Bacteroidota</taxon>
        <taxon>Chitinophagia</taxon>
        <taxon>Chitinophagales</taxon>
        <taxon>Chitinophagaceae</taxon>
        <taxon>Chitinophaga</taxon>
    </lineage>
</organism>
<dbReference type="AlphaFoldDB" id="A0A2P8FM62"/>
<gene>
    <name evidence="1" type="ORF">CLV42_12075</name>
</gene>
<name>A0A2P8FM62_9BACT</name>
<reference evidence="1 2" key="1">
    <citation type="submission" date="2018-03" db="EMBL/GenBank/DDBJ databases">
        <title>Genomic Encyclopedia of Archaeal and Bacterial Type Strains, Phase II (KMG-II): from individual species to whole genera.</title>
        <authorList>
            <person name="Goeker M."/>
        </authorList>
    </citation>
    <scope>NUCLEOTIDE SEQUENCE [LARGE SCALE GENOMIC DNA]</scope>
    <source>
        <strain evidence="1 2">DSM 18107</strain>
    </source>
</reference>